<dbReference type="Proteomes" id="UP001054889">
    <property type="component" value="Unassembled WGS sequence"/>
</dbReference>
<evidence type="ECO:0000313" key="3">
    <source>
        <dbReference type="Proteomes" id="UP001054889"/>
    </source>
</evidence>
<organism evidence="2 3">
    <name type="scientific">Eleusine coracana subsp. coracana</name>
    <dbReference type="NCBI Taxonomy" id="191504"/>
    <lineage>
        <taxon>Eukaryota</taxon>
        <taxon>Viridiplantae</taxon>
        <taxon>Streptophyta</taxon>
        <taxon>Embryophyta</taxon>
        <taxon>Tracheophyta</taxon>
        <taxon>Spermatophyta</taxon>
        <taxon>Magnoliopsida</taxon>
        <taxon>Liliopsida</taxon>
        <taxon>Poales</taxon>
        <taxon>Poaceae</taxon>
        <taxon>PACMAD clade</taxon>
        <taxon>Chloridoideae</taxon>
        <taxon>Cynodonteae</taxon>
        <taxon>Eleusininae</taxon>
        <taxon>Eleusine</taxon>
    </lineage>
</organism>
<reference evidence="2" key="2">
    <citation type="submission" date="2021-12" db="EMBL/GenBank/DDBJ databases">
        <title>Resequencing data analysis of finger millet.</title>
        <authorList>
            <person name="Hatakeyama M."/>
            <person name="Aluri S."/>
            <person name="Balachadran M.T."/>
            <person name="Sivarajan S.R."/>
            <person name="Poveda L."/>
            <person name="Shimizu-Inatsugi R."/>
            <person name="Schlapbach R."/>
            <person name="Sreeman S.M."/>
            <person name="Shimizu K.K."/>
        </authorList>
    </citation>
    <scope>NUCLEOTIDE SEQUENCE</scope>
</reference>
<sequence length="670" mass="74861">MAEPRNAATASVANDEDDADDLYADLDEQVAAALAAAGESGGSNARDSDPATVGEGEVPDVDVNEAIDLGDGTADYSSSDEESDDGLHIVLNEDDGAPLPPPPSAARSDGCVAENDDGEDSGSRVRGPSVNDGSCGKKQVRQGSRSLANVSSGLEQQAILEMEEAMALPSVCERVPSADMWRPMPRDSGVVIQVNMMHSPSNQSTSDDSSTLNHRHVTTESACRISVNQLNDRHLKDCSIGIGRVVDKEVHNKGSSEFTGNKLYRGGSAHVRNRSSSPGYSDTLSEESKEDLYFKRANRHSDSMDFYEDTKLKDEHVKSYFYCSSSESDHGNSKNNYVSSSYAPSPVAAKHQKAAKLSWRDEDPFAGQGRSRELSIYCKAGQRPNSGHKARREQKRLPSAPRRRSVFVDRDQSTDNYTRRCDKKYEQKISSLTSQRNNYRNAVDGKLYSKQHYPHLKRVVLKNDEHYLNNGFNDRHGRSSHRKFSEEDATEGFSLAKDWRKHPDDRCNSMLEAEISSGNAGQMYRERHYEEMRGVRHGLKGDDDSDYRFRMKSPDVRARYSNRGMCAESIHDNLKFNDHLTLYPQANLNNFQDWPSAGLTSIGSRNRCIGNKRIHNAKMVPYHYDGYHQKKQHHILHFSLTAFRNLLCTLMLLLKLVTVFCQSKGSFIPI</sequence>
<dbReference type="GO" id="GO:0016607">
    <property type="term" value="C:nuclear speck"/>
    <property type="evidence" value="ECO:0007669"/>
    <property type="project" value="TreeGrafter"/>
</dbReference>
<dbReference type="GO" id="GO:0006397">
    <property type="term" value="P:mRNA processing"/>
    <property type="evidence" value="ECO:0007669"/>
    <property type="project" value="InterPro"/>
</dbReference>
<feature type="region of interest" description="Disordered" evidence="1">
    <location>
        <begin position="380"/>
        <end position="405"/>
    </location>
</feature>
<dbReference type="AlphaFoldDB" id="A0AAV5DBJ8"/>
<evidence type="ECO:0000313" key="2">
    <source>
        <dbReference type="EMBL" id="GJN08064.1"/>
    </source>
</evidence>
<reference evidence="2" key="1">
    <citation type="journal article" date="2018" name="DNA Res.">
        <title>Multiple hybrid de novo genome assembly of finger millet, an orphan allotetraploid crop.</title>
        <authorList>
            <person name="Hatakeyama M."/>
            <person name="Aluri S."/>
            <person name="Balachadran M.T."/>
            <person name="Sivarajan S.R."/>
            <person name="Patrignani A."/>
            <person name="Gruter S."/>
            <person name="Poveda L."/>
            <person name="Shimizu-Inatsugi R."/>
            <person name="Baeten J."/>
            <person name="Francoijs K.J."/>
            <person name="Nataraja K.N."/>
            <person name="Reddy Y.A.N."/>
            <person name="Phadnis S."/>
            <person name="Ravikumar R.L."/>
            <person name="Schlapbach R."/>
            <person name="Sreeman S.M."/>
            <person name="Shimizu K.K."/>
        </authorList>
    </citation>
    <scope>NUCLEOTIDE SEQUENCE</scope>
</reference>
<proteinExistence type="predicted"/>
<gene>
    <name evidence="2" type="primary">ga25952</name>
    <name evidence="2" type="ORF">PR202_ga25952</name>
</gene>
<dbReference type="PANTHER" id="PTHR36884:SF6">
    <property type="entry name" value="FIP1[III]-LIKE PROTEIN"/>
    <property type="match status" value="1"/>
</dbReference>
<evidence type="ECO:0000256" key="1">
    <source>
        <dbReference type="SAM" id="MobiDB-lite"/>
    </source>
</evidence>
<dbReference type="PANTHER" id="PTHR36884">
    <property type="entry name" value="FIP1[III]-LIKE PROTEIN"/>
    <property type="match status" value="1"/>
</dbReference>
<dbReference type="InterPro" id="IPR044976">
    <property type="entry name" value="FIPS5/FIPS3-like"/>
</dbReference>
<keyword evidence="3" id="KW-1185">Reference proteome</keyword>
<accession>A0AAV5DBJ8</accession>
<protein>
    <submittedName>
        <fullName evidence="2">Uncharacterized protein</fullName>
    </submittedName>
</protein>
<feature type="compositionally biased region" description="Polar residues" evidence="1">
    <location>
        <begin position="141"/>
        <end position="150"/>
    </location>
</feature>
<feature type="region of interest" description="Disordered" evidence="1">
    <location>
        <begin position="1"/>
        <end position="150"/>
    </location>
</feature>
<dbReference type="GO" id="GO:0003723">
    <property type="term" value="F:RNA binding"/>
    <property type="evidence" value="ECO:0007669"/>
    <property type="project" value="TreeGrafter"/>
</dbReference>
<dbReference type="EMBL" id="BQKI01000015">
    <property type="protein sequence ID" value="GJN08064.1"/>
    <property type="molecule type" value="Genomic_DNA"/>
</dbReference>
<name>A0AAV5DBJ8_ELECO</name>
<comment type="caution">
    <text evidence="2">The sequence shown here is derived from an EMBL/GenBank/DDBJ whole genome shotgun (WGS) entry which is preliminary data.</text>
</comment>
<feature type="compositionally biased region" description="Acidic residues" evidence="1">
    <location>
        <begin position="14"/>
        <end position="28"/>
    </location>
</feature>